<dbReference type="KEGG" id="crq:GCK72_008915"/>
<dbReference type="Proteomes" id="UP000008281">
    <property type="component" value="Unassembled WGS sequence"/>
</dbReference>
<keyword evidence="1" id="KW-1133">Transmembrane helix</keyword>
<evidence type="ECO:0000313" key="3">
    <source>
        <dbReference type="Proteomes" id="UP000008281"/>
    </source>
</evidence>
<protein>
    <submittedName>
        <fullName evidence="2">Uncharacterized protein</fullName>
    </submittedName>
</protein>
<feature type="transmembrane region" description="Helical" evidence="1">
    <location>
        <begin position="238"/>
        <end position="259"/>
    </location>
</feature>
<dbReference type="CTD" id="9808125"/>
<feature type="transmembrane region" description="Helical" evidence="1">
    <location>
        <begin position="115"/>
        <end position="137"/>
    </location>
</feature>
<dbReference type="GeneID" id="9808125"/>
<keyword evidence="3" id="KW-1185">Reference proteome</keyword>
<sequence length="268" mass="31156">MRPKRSQPKSKKLKDRTRYFTRPVIVQPGTVTERKHGLQQSVETMREYNGSIEKNFIFTREHYEEEAARLKTKIALSILVMIMVCFCNALIFRVFNTIEIPPDNWLPETPVLALIFPAVGSVEIIGVLFAFVVKVRFLEEIYRIQKKIMALYEKLKIKCKPKTVTTGSNEILSQQFKIIDITFEDNPPSWEHDVALKKLKTKYFNSIIIIQMLILLLPFFAQTVFISRFILYRDVDQLAGLGVSFMIVPFIIGVFVMSFDRETFSDDL</sequence>
<dbReference type="AlphaFoldDB" id="E3N6N1"/>
<organism evidence="3">
    <name type="scientific">Caenorhabditis remanei</name>
    <name type="common">Caenorhabditis vulgaris</name>
    <dbReference type="NCBI Taxonomy" id="31234"/>
    <lineage>
        <taxon>Eukaryota</taxon>
        <taxon>Metazoa</taxon>
        <taxon>Ecdysozoa</taxon>
        <taxon>Nematoda</taxon>
        <taxon>Chromadorea</taxon>
        <taxon>Rhabditida</taxon>
        <taxon>Rhabditina</taxon>
        <taxon>Rhabditomorpha</taxon>
        <taxon>Rhabditoidea</taxon>
        <taxon>Rhabditidae</taxon>
        <taxon>Peloderinae</taxon>
        <taxon>Caenorhabditis</taxon>
    </lineage>
</organism>
<proteinExistence type="predicted"/>
<accession>E3N6N1</accession>
<feature type="transmembrane region" description="Helical" evidence="1">
    <location>
        <begin position="74"/>
        <end position="95"/>
    </location>
</feature>
<dbReference type="HOGENOM" id="CLU_1039136_0_0_1"/>
<gene>
    <name evidence="2" type="ORF">CRE_06932</name>
</gene>
<feature type="transmembrane region" description="Helical" evidence="1">
    <location>
        <begin position="207"/>
        <end position="232"/>
    </location>
</feature>
<dbReference type="EMBL" id="DS268541">
    <property type="protein sequence ID" value="EFO88167.1"/>
    <property type="molecule type" value="Genomic_DNA"/>
</dbReference>
<keyword evidence="1" id="KW-0472">Membrane</keyword>
<dbReference type="RefSeq" id="XP_003095946.2">
    <property type="nucleotide sequence ID" value="XM_003095898.2"/>
</dbReference>
<name>E3N6N1_CAERE</name>
<evidence type="ECO:0000313" key="2">
    <source>
        <dbReference type="EMBL" id="EFO88167.1"/>
    </source>
</evidence>
<keyword evidence="1" id="KW-0812">Transmembrane</keyword>
<dbReference type="InParanoid" id="E3N6N1"/>
<evidence type="ECO:0000256" key="1">
    <source>
        <dbReference type="SAM" id="Phobius"/>
    </source>
</evidence>
<reference evidence="2" key="1">
    <citation type="submission" date="2007-07" db="EMBL/GenBank/DDBJ databases">
        <title>PCAP assembly of the Caenorhabditis remanei genome.</title>
        <authorList>
            <consortium name="The Caenorhabditis remanei Sequencing Consortium"/>
            <person name="Wilson R.K."/>
        </authorList>
    </citation>
    <scope>NUCLEOTIDE SEQUENCE [LARGE SCALE GENOMIC DNA]</scope>
    <source>
        <strain evidence="2">PB4641</strain>
    </source>
</reference>